<gene>
    <name evidence="2" type="ORF">SO3561_07992</name>
</gene>
<proteinExistence type="predicted"/>
<accession>A0A250VQJ9</accession>
<evidence type="ECO:0000313" key="3">
    <source>
        <dbReference type="Proteomes" id="UP000217446"/>
    </source>
</evidence>
<organism evidence="2 3">
    <name type="scientific">Streptomyces olivochromogenes</name>
    <dbReference type="NCBI Taxonomy" id="1963"/>
    <lineage>
        <taxon>Bacteria</taxon>
        <taxon>Bacillati</taxon>
        <taxon>Actinomycetota</taxon>
        <taxon>Actinomycetes</taxon>
        <taxon>Kitasatosporales</taxon>
        <taxon>Streptomycetaceae</taxon>
        <taxon>Streptomyces</taxon>
    </lineage>
</organism>
<keyword evidence="3" id="KW-1185">Reference proteome</keyword>
<sequence>MSRRSPQSRPPTSCVRSPRLAGRTPRPDPRPDPLDLAEDDLEDGWSDRALFQVIEGLMPGARAVLRRIIDLGDIASYDGIQQHFATHPTNPIPCSRIRGTLTRK</sequence>
<comment type="caution">
    <text evidence="2">The sequence shown here is derived from an EMBL/GenBank/DDBJ whole genome shotgun (WGS) entry which is preliminary data.</text>
</comment>
<feature type="compositionally biased region" description="Low complexity" evidence="1">
    <location>
        <begin position="1"/>
        <end position="11"/>
    </location>
</feature>
<evidence type="ECO:0000313" key="2">
    <source>
        <dbReference type="EMBL" id="GAX56425.1"/>
    </source>
</evidence>
<name>A0A250VQJ9_STROL</name>
<dbReference type="RefSeq" id="WP_067381887.1">
    <property type="nucleotide sequence ID" value="NZ_BDQI01000026.1"/>
</dbReference>
<evidence type="ECO:0000256" key="1">
    <source>
        <dbReference type="SAM" id="MobiDB-lite"/>
    </source>
</evidence>
<dbReference type="AlphaFoldDB" id="A0A250VQJ9"/>
<dbReference type="EMBL" id="BDQI01000026">
    <property type="protein sequence ID" value="GAX56425.1"/>
    <property type="molecule type" value="Genomic_DNA"/>
</dbReference>
<protein>
    <submittedName>
        <fullName evidence="2">Uncharacterized protein</fullName>
    </submittedName>
</protein>
<dbReference type="Proteomes" id="UP000217446">
    <property type="component" value="Unassembled WGS sequence"/>
</dbReference>
<feature type="region of interest" description="Disordered" evidence="1">
    <location>
        <begin position="1"/>
        <end position="39"/>
    </location>
</feature>
<reference evidence="3" key="1">
    <citation type="submission" date="2017-05" db="EMBL/GenBank/DDBJ databases">
        <title>Streptomyces olivochromogenes NBRC 3561 whole genome shotgun sequence.</title>
        <authorList>
            <person name="Dohra H."/>
            <person name="Kodani S."/>
        </authorList>
    </citation>
    <scope>NUCLEOTIDE SEQUENCE [LARGE SCALE GENOMIC DNA]</scope>
    <source>
        <strain evidence="3">NBRC 3561</strain>
    </source>
</reference>